<evidence type="ECO:0000313" key="3">
    <source>
        <dbReference type="Proteomes" id="UP000198892"/>
    </source>
</evidence>
<evidence type="ECO:0000259" key="1">
    <source>
        <dbReference type="Pfam" id="PF01850"/>
    </source>
</evidence>
<evidence type="ECO:0000313" key="2">
    <source>
        <dbReference type="EMBL" id="SFQ11259.1"/>
    </source>
</evidence>
<dbReference type="AlphaFoldDB" id="A0A1I5VUT6"/>
<dbReference type="Gene3D" id="3.40.50.1010">
    <property type="entry name" value="5'-nuclease"/>
    <property type="match status" value="1"/>
</dbReference>
<dbReference type="Proteomes" id="UP000198892">
    <property type="component" value="Unassembled WGS sequence"/>
</dbReference>
<dbReference type="PANTHER" id="PTHR42188">
    <property type="entry name" value="23S RRNA-SPECIFIC ENDONUCLEASE VAPC20"/>
    <property type="match status" value="1"/>
</dbReference>
<dbReference type="EMBL" id="FOXD01000017">
    <property type="protein sequence ID" value="SFQ11259.1"/>
    <property type="molecule type" value="Genomic_DNA"/>
</dbReference>
<organism evidence="2 3">
    <name type="scientific">Salibacterium halotolerans</name>
    <dbReference type="NCBI Taxonomy" id="1884432"/>
    <lineage>
        <taxon>Bacteria</taxon>
        <taxon>Bacillati</taxon>
        <taxon>Bacillota</taxon>
        <taxon>Bacilli</taxon>
        <taxon>Bacillales</taxon>
        <taxon>Bacillaceae</taxon>
    </lineage>
</organism>
<dbReference type="GO" id="GO:0016075">
    <property type="term" value="P:rRNA catabolic process"/>
    <property type="evidence" value="ECO:0007669"/>
    <property type="project" value="TreeGrafter"/>
</dbReference>
<proteinExistence type="predicted"/>
<keyword evidence="3" id="KW-1185">Reference proteome</keyword>
<dbReference type="SUPFAM" id="SSF88723">
    <property type="entry name" value="PIN domain-like"/>
    <property type="match status" value="1"/>
</dbReference>
<dbReference type="STRING" id="1884432.SAMN05518683_11763"/>
<dbReference type="InterPro" id="IPR029060">
    <property type="entry name" value="PIN-like_dom_sf"/>
</dbReference>
<dbReference type="InterPro" id="IPR039018">
    <property type="entry name" value="VapC20-like"/>
</dbReference>
<gene>
    <name evidence="2" type="ORF">SAMN05518683_11763</name>
</gene>
<dbReference type="InterPro" id="IPR002716">
    <property type="entry name" value="PIN_dom"/>
</dbReference>
<sequence length="135" mass="15830">MKNKVCFVDTSAFIALYQPKDQYHEQAVQIAERLEGYRYLLSETVLNETYTLLRYKSGYQAAGHFLSTVIEYPDFDIVDMTDTLRKETMRLLEKYSDHRLSYCDAQSVAIMIDKKITHVFAFDHHFEIMGLSILQ</sequence>
<dbReference type="GO" id="GO:0004521">
    <property type="term" value="F:RNA endonuclease activity"/>
    <property type="evidence" value="ECO:0007669"/>
    <property type="project" value="InterPro"/>
</dbReference>
<dbReference type="OrthoDB" id="1725972at2"/>
<protein>
    <recommendedName>
        <fullName evidence="1">PIN domain-containing protein</fullName>
    </recommendedName>
</protein>
<reference evidence="3" key="1">
    <citation type="submission" date="2016-10" db="EMBL/GenBank/DDBJ databases">
        <authorList>
            <person name="Varghese N."/>
            <person name="Submissions S."/>
        </authorList>
    </citation>
    <scope>NUCLEOTIDE SEQUENCE [LARGE SCALE GENOMIC DNA]</scope>
    <source>
        <strain evidence="3">S7</strain>
    </source>
</reference>
<dbReference type="PANTHER" id="PTHR42188:SF1">
    <property type="entry name" value="23S RRNA-SPECIFIC ENDONUCLEASE VAPC20"/>
    <property type="match status" value="1"/>
</dbReference>
<dbReference type="Pfam" id="PF01850">
    <property type="entry name" value="PIN"/>
    <property type="match status" value="1"/>
</dbReference>
<name>A0A1I5VUT6_9BACI</name>
<feature type="domain" description="PIN" evidence="1">
    <location>
        <begin position="7"/>
        <end position="127"/>
    </location>
</feature>
<accession>A0A1I5VUT6</accession>
<dbReference type="RefSeq" id="WP_093338373.1">
    <property type="nucleotide sequence ID" value="NZ_FOXD01000017.1"/>
</dbReference>